<reference evidence="3" key="2">
    <citation type="submission" date="2025-09" db="UniProtKB">
        <authorList>
            <consortium name="Ensembl"/>
        </authorList>
    </citation>
    <scope>IDENTIFICATION</scope>
</reference>
<dbReference type="Gene3D" id="3.30.70.1820">
    <property type="entry name" value="L1 transposable element, RRM domain"/>
    <property type="match status" value="1"/>
</dbReference>
<dbReference type="GeneTree" id="ENSGT01050000244818"/>
<evidence type="ECO:0000256" key="1">
    <source>
        <dbReference type="ARBA" id="ARBA00061640"/>
    </source>
</evidence>
<dbReference type="FunFam" id="3.30.70.1820:FF:000002">
    <property type="entry name" value="LINE-1 retrotransposable element ORF1 protein"/>
    <property type="match status" value="1"/>
</dbReference>
<accession>A0A8C5PGX0</accession>
<dbReference type="InterPro" id="IPR004244">
    <property type="entry name" value="Transposase_22"/>
</dbReference>
<protein>
    <recommendedName>
        <fullName evidence="5">Transposase element L1Md-A101/L1Md-A102/L1Md-A2</fullName>
    </recommendedName>
</protein>
<dbReference type="Ensembl" id="ENSLLET00000023496.1">
    <property type="protein sequence ID" value="ENSLLEP00000022625.1"/>
    <property type="gene ID" value="ENSLLEG00000014362.1"/>
</dbReference>
<feature type="compositionally biased region" description="Basic and acidic residues" evidence="2">
    <location>
        <begin position="34"/>
        <end position="47"/>
    </location>
</feature>
<dbReference type="OrthoDB" id="9909705at2759"/>
<keyword evidence="4" id="KW-1185">Reference proteome</keyword>
<sequence>MSTNMSRTPKKQKKKDAPIFAVRQRSEGPIQDGARSESPHSRDHEAAPADSSPASRADIKGLQAFITAELERTTRTLSAEIQAVGERTAHLEEQAGRLVEYCNDLAGHAETMEHRVQWLEESLEDLSNRSRRNNVRLRGLPESVSPEELQDTFLGIVKRLIPDVPPQRLLLDRVHRALGPRRDKTTTPRDVIARFHYYNTKDLLLKAARTQEAKYEGSTILFFQDLAPSTLARRREWREVTELLRRNDIRYAWGFPFKIIVFKNNRSQAYSYLYQAKDLLRAVDLPIPPSLADLTPPQPLPRLAQDWLTPGD</sequence>
<name>A0A8C5PGX0_9ANUR</name>
<evidence type="ECO:0008006" key="5">
    <source>
        <dbReference type="Google" id="ProtNLM"/>
    </source>
</evidence>
<dbReference type="PANTHER" id="PTHR11505">
    <property type="entry name" value="L1 TRANSPOSABLE ELEMENT-RELATED"/>
    <property type="match status" value="1"/>
</dbReference>
<evidence type="ECO:0000256" key="2">
    <source>
        <dbReference type="SAM" id="MobiDB-lite"/>
    </source>
</evidence>
<feature type="region of interest" description="Disordered" evidence="2">
    <location>
        <begin position="1"/>
        <end position="57"/>
    </location>
</feature>
<comment type="similarity">
    <text evidence="1">Belongs to the transposase 22 family.</text>
</comment>
<dbReference type="AlphaFoldDB" id="A0A8C5PGX0"/>
<dbReference type="Proteomes" id="UP000694569">
    <property type="component" value="Unplaced"/>
</dbReference>
<evidence type="ECO:0000313" key="3">
    <source>
        <dbReference type="Ensembl" id="ENSLLEP00000022625.1"/>
    </source>
</evidence>
<evidence type="ECO:0000313" key="4">
    <source>
        <dbReference type="Proteomes" id="UP000694569"/>
    </source>
</evidence>
<reference evidence="3" key="1">
    <citation type="submission" date="2025-08" db="UniProtKB">
        <authorList>
            <consortium name="Ensembl"/>
        </authorList>
    </citation>
    <scope>IDENTIFICATION</scope>
</reference>
<proteinExistence type="inferred from homology"/>
<organism evidence="3 4">
    <name type="scientific">Leptobrachium leishanense</name>
    <name type="common">Leishan spiny toad</name>
    <dbReference type="NCBI Taxonomy" id="445787"/>
    <lineage>
        <taxon>Eukaryota</taxon>
        <taxon>Metazoa</taxon>
        <taxon>Chordata</taxon>
        <taxon>Craniata</taxon>
        <taxon>Vertebrata</taxon>
        <taxon>Euteleostomi</taxon>
        <taxon>Amphibia</taxon>
        <taxon>Batrachia</taxon>
        <taxon>Anura</taxon>
        <taxon>Pelobatoidea</taxon>
        <taxon>Megophryidae</taxon>
        <taxon>Leptobrachium</taxon>
    </lineage>
</organism>